<evidence type="ECO:0000256" key="1">
    <source>
        <dbReference type="ARBA" id="ARBA00004479"/>
    </source>
</evidence>
<feature type="transmembrane region" description="Helical" evidence="7">
    <location>
        <begin position="864"/>
        <end position="885"/>
    </location>
</feature>
<dbReference type="SMART" id="SM00408">
    <property type="entry name" value="IGc2"/>
    <property type="match status" value="2"/>
</dbReference>
<keyword evidence="10" id="KW-1185">Reference proteome</keyword>
<organism evidence="9 10">
    <name type="scientific">Potamilus streckersoni</name>
    <dbReference type="NCBI Taxonomy" id="2493646"/>
    <lineage>
        <taxon>Eukaryota</taxon>
        <taxon>Metazoa</taxon>
        <taxon>Spiralia</taxon>
        <taxon>Lophotrochozoa</taxon>
        <taxon>Mollusca</taxon>
        <taxon>Bivalvia</taxon>
        <taxon>Autobranchia</taxon>
        <taxon>Heteroconchia</taxon>
        <taxon>Palaeoheterodonta</taxon>
        <taxon>Unionida</taxon>
        <taxon>Unionoidea</taxon>
        <taxon>Unionidae</taxon>
        <taxon>Ambleminae</taxon>
        <taxon>Lampsilini</taxon>
        <taxon>Potamilus</taxon>
    </lineage>
</organism>
<evidence type="ECO:0000256" key="2">
    <source>
        <dbReference type="ARBA" id="ARBA00023136"/>
    </source>
</evidence>
<reference evidence="9" key="2">
    <citation type="journal article" date="2021" name="Genome Biol. Evol.">
        <title>Developing a high-quality reference genome for a parasitic bivalve with doubly uniparental inheritance (Bivalvia: Unionida).</title>
        <authorList>
            <person name="Smith C.H."/>
        </authorList>
    </citation>
    <scope>NUCLEOTIDE SEQUENCE</scope>
    <source>
        <strain evidence="9">CHS0354</strain>
        <tissue evidence="9">Mantle</tissue>
    </source>
</reference>
<gene>
    <name evidence="9" type="ORF">CHS0354_030659</name>
</gene>
<evidence type="ECO:0000256" key="4">
    <source>
        <dbReference type="ARBA" id="ARBA00023180"/>
    </source>
</evidence>
<evidence type="ECO:0000313" key="9">
    <source>
        <dbReference type="EMBL" id="KAK3581674.1"/>
    </source>
</evidence>
<dbReference type="PANTHER" id="PTHR11640">
    <property type="entry name" value="NEPHRIN"/>
    <property type="match status" value="1"/>
</dbReference>
<feature type="transmembrane region" description="Helical" evidence="7">
    <location>
        <begin position="17"/>
        <end position="38"/>
    </location>
</feature>
<dbReference type="InterPro" id="IPR003598">
    <property type="entry name" value="Ig_sub2"/>
</dbReference>
<evidence type="ECO:0000256" key="3">
    <source>
        <dbReference type="ARBA" id="ARBA00023157"/>
    </source>
</evidence>
<feature type="domain" description="Ig-like" evidence="8">
    <location>
        <begin position="252"/>
        <end position="355"/>
    </location>
</feature>
<dbReference type="SUPFAM" id="SSF48726">
    <property type="entry name" value="Immunoglobulin"/>
    <property type="match status" value="6"/>
</dbReference>
<dbReference type="PANTHER" id="PTHR11640:SF164">
    <property type="entry name" value="MAM DOMAIN-CONTAINING GLYCOSYLPHOSPHATIDYLINOSITOL ANCHOR PROTEIN 1"/>
    <property type="match status" value="1"/>
</dbReference>
<dbReference type="InterPro" id="IPR003599">
    <property type="entry name" value="Ig_sub"/>
</dbReference>
<dbReference type="AlphaFoldDB" id="A0AAE0RYA4"/>
<comment type="caution">
    <text evidence="9">The sequence shown here is derived from an EMBL/GenBank/DDBJ whole genome shotgun (WGS) entry which is preliminary data.</text>
</comment>
<dbReference type="InterPro" id="IPR051275">
    <property type="entry name" value="Cell_adhesion_signaling"/>
</dbReference>
<reference evidence="9" key="3">
    <citation type="submission" date="2023-05" db="EMBL/GenBank/DDBJ databases">
        <authorList>
            <person name="Smith C.H."/>
        </authorList>
    </citation>
    <scope>NUCLEOTIDE SEQUENCE</scope>
    <source>
        <strain evidence="9">CHS0354</strain>
        <tissue evidence="9">Mantle</tissue>
    </source>
</reference>
<dbReference type="GO" id="GO:0016020">
    <property type="term" value="C:membrane"/>
    <property type="evidence" value="ECO:0007669"/>
    <property type="project" value="UniProtKB-SubCell"/>
</dbReference>
<dbReference type="Proteomes" id="UP001195483">
    <property type="component" value="Unassembled WGS sequence"/>
</dbReference>
<comment type="subcellular location">
    <subcellularLocation>
        <location evidence="1">Membrane</location>
        <topology evidence="1">Single-pass type I membrane protein</topology>
    </subcellularLocation>
</comment>
<reference evidence="9" key="1">
    <citation type="journal article" date="2021" name="Genome Biol. Evol.">
        <title>A High-Quality Reference Genome for a Parasitic Bivalve with Doubly Uniparental Inheritance (Bivalvia: Unionida).</title>
        <authorList>
            <person name="Smith C.H."/>
        </authorList>
    </citation>
    <scope>NUCLEOTIDE SEQUENCE</scope>
    <source>
        <strain evidence="9">CHS0354</strain>
    </source>
</reference>
<protein>
    <recommendedName>
        <fullName evidence="8">Ig-like domain-containing protein</fullName>
    </recommendedName>
</protein>
<dbReference type="EMBL" id="JAEAOA010001821">
    <property type="protein sequence ID" value="KAK3581674.1"/>
    <property type="molecule type" value="Genomic_DNA"/>
</dbReference>
<dbReference type="SMART" id="SM00409">
    <property type="entry name" value="IG"/>
    <property type="match status" value="5"/>
</dbReference>
<accession>A0AAE0RYA4</accession>
<dbReference type="Pfam" id="PF13927">
    <property type="entry name" value="Ig_3"/>
    <property type="match status" value="1"/>
</dbReference>
<evidence type="ECO:0000256" key="7">
    <source>
        <dbReference type="SAM" id="Phobius"/>
    </source>
</evidence>
<evidence type="ECO:0000256" key="6">
    <source>
        <dbReference type="SAM" id="MobiDB-lite"/>
    </source>
</evidence>
<dbReference type="Gene3D" id="2.60.40.10">
    <property type="entry name" value="Immunoglobulins"/>
    <property type="match status" value="5"/>
</dbReference>
<feature type="domain" description="Ig-like" evidence="8">
    <location>
        <begin position="467"/>
        <end position="547"/>
    </location>
</feature>
<feature type="domain" description="Ig-like" evidence="8">
    <location>
        <begin position="648"/>
        <end position="740"/>
    </location>
</feature>
<dbReference type="InterPro" id="IPR036179">
    <property type="entry name" value="Ig-like_dom_sf"/>
</dbReference>
<keyword evidence="3" id="KW-1015">Disulfide bond</keyword>
<evidence type="ECO:0000259" key="8">
    <source>
        <dbReference type="PROSITE" id="PS50835"/>
    </source>
</evidence>
<proteinExistence type="predicted"/>
<dbReference type="InterPro" id="IPR013783">
    <property type="entry name" value="Ig-like_fold"/>
</dbReference>
<evidence type="ECO:0000313" key="10">
    <source>
        <dbReference type="Proteomes" id="UP001195483"/>
    </source>
</evidence>
<keyword evidence="7" id="KW-0812">Transmembrane</keyword>
<keyword evidence="4" id="KW-0325">Glycoprotein</keyword>
<feature type="domain" description="Ig-like" evidence="8">
    <location>
        <begin position="362"/>
        <end position="454"/>
    </location>
</feature>
<name>A0AAE0RYA4_9BIVA</name>
<dbReference type="InterPro" id="IPR007110">
    <property type="entry name" value="Ig-like_dom"/>
</dbReference>
<feature type="domain" description="Ig-like" evidence="8">
    <location>
        <begin position="143"/>
        <end position="251"/>
    </location>
</feature>
<dbReference type="Pfam" id="PF08205">
    <property type="entry name" value="C2-set_2"/>
    <property type="match status" value="2"/>
</dbReference>
<keyword evidence="7" id="KW-1133">Transmembrane helix</keyword>
<feature type="domain" description="Ig-like" evidence="8">
    <location>
        <begin position="561"/>
        <end position="641"/>
    </location>
</feature>
<dbReference type="InterPro" id="IPR013162">
    <property type="entry name" value="CD80_C2-set"/>
</dbReference>
<sequence length="1017" mass="112561">MLTSAVTPPNIATLKMYYLLLEIFILSSIFMYSTQAYISISSSRPIRGGSVTIYCNTSSTVEFYNTKIQNTYLAVCFFSSNICRNTTFSLDGQTIYQFGTDGTISWVNILSLNRTRDQTLWKCQDSVIASNSEALNLTVYTFPSAMKYSSPLPSPTDLGQISLTIECQTENCIYPEPQITWRYSNESVNFNTGNVTLSSNSSTCSQSEQIYTSTLRLPRGTVFPGNIPMTTKLICQARYSWNSSVYSSPFSPDVIFAVSLTYVNISGPTNITNGTQVNFTCMTSVSRPPASVNWYVGNIWVTTGIDSINRSTENGMIYVESRLFFVAEDTRHHDKIIYCQAYTISATDVVTSEIQRLYVRVPVYSVSLSPADSMITALEGLEIPFECITSAGRPQPSIRWWLGGMQLFNVSGNQSVINGTLVSSQSILRLPMNKTHHNKTIYCDARVLDQPTVVESSKPVLNVLYPPSVPIVKPFSKSFPWLENRTERLECFAVDRGNPSSSVTWNTSRVTVEDNHQLIIENLGANDHGIQVRCQLKNNYTMAKNITLISEAISLSVEYTPIITLNPPITSVIVNETNKLNLTCSATGNPAPNSVSWVNQSLLSASLYISDIKRNRTGIYTCAAQSTSISNITLRKTKQVTVTVQYAPVISVRVVDLAPKEGRISVECNAQGVPSSYTFHSWVHKFGNVVVRSGLQGTGADSTSVLNIYNASLEDMGTYVCSAANGIMGLDGNLSQANAAYLNVKGSPNIFTEQQYITGEAGQSVNISIKFYSDPSLSNITIKRNGIIINATGRITRSRTFFNFTMYNNTVRLSIEVAHFIISALKEDDFGNYMLEFMNELGTRKFIVDLKALETTGDSHVGSIVGGVLGSVASLTVVAIIVFVLKRRGFQLDHRKVISYIQSKLIKKRDNDSSAGNIGPEFSNTAHNSTEEEETYEHLRKPRYSDNPYSGFQGDHSDEQNSRGSEIYANLPKYSFARDSAVYANQPDNSYTNVEVHTYGNIGQVNHNDKIYQNTAT</sequence>
<keyword evidence="5" id="KW-0393">Immunoglobulin domain</keyword>
<feature type="region of interest" description="Disordered" evidence="6">
    <location>
        <begin position="910"/>
        <end position="963"/>
    </location>
</feature>
<dbReference type="PROSITE" id="PS50835">
    <property type="entry name" value="IG_LIKE"/>
    <property type="match status" value="6"/>
</dbReference>
<evidence type="ECO:0000256" key="5">
    <source>
        <dbReference type="ARBA" id="ARBA00023319"/>
    </source>
</evidence>
<keyword evidence="2 7" id="KW-0472">Membrane</keyword>
<dbReference type="CDD" id="cd12087">
    <property type="entry name" value="TM_EGFR-like"/>
    <property type="match status" value="1"/>
</dbReference>